<proteinExistence type="predicted"/>
<dbReference type="InterPro" id="IPR036388">
    <property type="entry name" value="WH-like_DNA-bd_sf"/>
</dbReference>
<evidence type="ECO:0000259" key="5">
    <source>
        <dbReference type="Pfam" id="PF08281"/>
    </source>
</evidence>
<dbReference type="InterPro" id="IPR013249">
    <property type="entry name" value="RNA_pol_sigma70_r4_t2"/>
</dbReference>
<protein>
    <recommendedName>
        <fullName evidence="5">RNA polymerase sigma factor 70 region 4 type 2 domain-containing protein</fullName>
    </recommendedName>
</protein>
<keyword evidence="7" id="KW-1185">Reference proteome</keyword>
<dbReference type="GO" id="GO:0006352">
    <property type="term" value="P:DNA-templated transcription initiation"/>
    <property type="evidence" value="ECO:0007669"/>
    <property type="project" value="InterPro"/>
</dbReference>
<evidence type="ECO:0000313" key="6">
    <source>
        <dbReference type="EMBL" id="BCJ86086.1"/>
    </source>
</evidence>
<dbReference type="Proteomes" id="UP000593802">
    <property type="component" value="Chromosome"/>
</dbReference>
<organism evidence="6 7">
    <name type="scientific">Effusibacillus dendaii</name>
    <dbReference type="NCBI Taxonomy" id="2743772"/>
    <lineage>
        <taxon>Bacteria</taxon>
        <taxon>Bacillati</taxon>
        <taxon>Bacillota</taxon>
        <taxon>Bacilli</taxon>
        <taxon>Bacillales</taxon>
        <taxon>Alicyclobacillaceae</taxon>
        <taxon>Effusibacillus</taxon>
    </lineage>
</organism>
<sequence>MHPYPLFRRISTRSEEPTPEEHFVLSEEKRELQSLVDFLPDKYRDVVVLYHYKRLSYREISEILGIEVKSVETRMSRAKKMLRDLIRKEDPVHDELAHRRAVERVSGK</sequence>
<dbReference type="PANTHER" id="PTHR43133">
    <property type="entry name" value="RNA POLYMERASE ECF-TYPE SIGMA FACTO"/>
    <property type="match status" value="1"/>
</dbReference>
<evidence type="ECO:0000256" key="4">
    <source>
        <dbReference type="SAM" id="MobiDB-lite"/>
    </source>
</evidence>
<reference evidence="6 7" key="1">
    <citation type="submission" date="2020-08" db="EMBL/GenBank/DDBJ databases">
        <title>Complete Genome Sequence of Effusibacillus dendaii Strain skT53, Isolated from Farmland soil.</title>
        <authorList>
            <person name="Konishi T."/>
            <person name="Kawasaki H."/>
        </authorList>
    </citation>
    <scope>NUCLEOTIDE SEQUENCE [LARGE SCALE GENOMIC DNA]</scope>
    <source>
        <strain evidence="7">skT53</strain>
    </source>
</reference>
<dbReference type="Pfam" id="PF08281">
    <property type="entry name" value="Sigma70_r4_2"/>
    <property type="match status" value="1"/>
</dbReference>
<feature type="compositionally biased region" description="Basic and acidic residues" evidence="4">
    <location>
        <begin position="12"/>
        <end position="24"/>
    </location>
</feature>
<dbReference type="GO" id="GO:0016987">
    <property type="term" value="F:sigma factor activity"/>
    <property type="evidence" value="ECO:0007669"/>
    <property type="project" value="UniProtKB-KW"/>
</dbReference>
<dbReference type="KEGG" id="eff:skT53_10710"/>
<keyword evidence="3" id="KW-0804">Transcription</keyword>
<dbReference type="Gene3D" id="1.10.10.10">
    <property type="entry name" value="Winged helix-like DNA-binding domain superfamily/Winged helix DNA-binding domain"/>
    <property type="match status" value="1"/>
</dbReference>
<feature type="region of interest" description="Disordered" evidence="4">
    <location>
        <begin position="1"/>
        <end position="24"/>
    </location>
</feature>
<dbReference type="InterPro" id="IPR039425">
    <property type="entry name" value="RNA_pol_sigma-70-like"/>
</dbReference>
<accession>A0A7I8DB72</accession>
<evidence type="ECO:0000256" key="2">
    <source>
        <dbReference type="ARBA" id="ARBA00023082"/>
    </source>
</evidence>
<dbReference type="InterPro" id="IPR014284">
    <property type="entry name" value="RNA_pol_sigma-70_dom"/>
</dbReference>
<dbReference type="NCBIfam" id="TIGR02937">
    <property type="entry name" value="sigma70-ECF"/>
    <property type="match status" value="1"/>
</dbReference>
<evidence type="ECO:0000256" key="3">
    <source>
        <dbReference type="ARBA" id="ARBA00023163"/>
    </source>
</evidence>
<name>A0A7I8DB72_9BACL</name>
<feature type="domain" description="RNA polymerase sigma factor 70 region 4 type 2" evidence="5">
    <location>
        <begin position="30"/>
        <end position="82"/>
    </location>
</feature>
<dbReference type="GO" id="GO:0003677">
    <property type="term" value="F:DNA binding"/>
    <property type="evidence" value="ECO:0007669"/>
    <property type="project" value="InterPro"/>
</dbReference>
<evidence type="ECO:0000313" key="7">
    <source>
        <dbReference type="Proteomes" id="UP000593802"/>
    </source>
</evidence>
<evidence type="ECO:0000256" key="1">
    <source>
        <dbReference type="ARBA" id="ARBA00023015"/>
    </source>
</evidence>
<dbReference type="PANTHER" id="PTHR43133:SF51">
    <property type="entry name" value="RNA POLYMERASE SIGMA FACTOR"/>
    <property type="match status" value="1"/>
</dbReference>
<dbReference type="CDD" id="cd06171">
    <property type="entry name" value="Sigma70_r4"/>
    <property type="match status" value="1"/>
</dbReference>
<keyword evidence="1" id="KW-0805">Transcription regulation</keyword>
<dbReference type="SUPFAM" id="SSF88659">
    <property type="entry name" value="Sigma3 and sigma4 domains of RNA polymerase sigma factors"/>
    <property type="match status" value="1"/>
</dbReference>
<dbReference type="AlphaFoldDB" id="A0A7I8DB72"/>
<gene>
    <name evidence="6" type="ORF">skT53_10710</name>
</gene>
<dbReference type="InterPro" id="IPR013324">
    <property type="entry name" value="RNA_pol_sigma_r3/r4-like"/>
</dbReference>
<dbReference type="EMBL" id="AP023366">
    <property type="protein sequence ID" value="BCJ86086.1"/>
    <property type="molecule type" value="Genomic_DNA"/>
</dbReference>
<keyword evidence="2" id="KW-0731">Sigma factor</keyword>